<comment type="cofactor">
    <cofactor evidence="2">
        <name>a divalent metal cation</name>
        <dbReference type="ChEBI" id="CHEBI:60240"/>
    </cofactor>
</comment>
<evidence type="ECO:0000313" key="13">
    <source>
        <dbReference type="Proteomes" id="UP000196560"/>
    </source>
</evidence>
<comment type="subcellular location">
    <subcellularLocation>
        <location evidence="3">Cell membrane</location>
    </subcellularLocation>
</comment>
<dbReference type="SUPFAM" id="SSF47384">
    <property type="entry name" value="Homodimeric domain of signal transducing histidine kinase"/>
    <property type="match status" value="1"/>
</dbReference>
<dbReference type="Gene3D" id="3.30.565.10">
    <property type="entry name" value="Histidine kinase-like ATPase, C-terminal domain"/>
    <property type="match status" value="1"/>
</dbReference>
<comment type="catalytic activity">
    <reaction evidence="1">
        <text>ATP + protein L-histidine = ADP + protein N-phospho-L-histidine.</text>
        <dbReference type="EC" id="2.7.13.3"/>
    </reaction>
</comment>
<dbReference type="PRINTS" id="PR00344">
    <property type="entry name" value="BCTRLSENSOR"/>
</dbReference>
<dbReference type="Pfam" id="PF02518">
    <property type="entry name" value="HATPase_c"/>
    <property type="match status" value="1"/>
</dbReference>
<dbReference type="GO" id="GO:0005886">
    <property type="term" value="C:plasma membrane"/>
    <property type="evidence" value="ECO:0007669"/>
    <property type="project" value="UniProtKB-SubCell"/>
</dbReference>
<dbReference type="RefSeq" id="WP_087186833.1">
    <property type="nucleotide sequence ID" value="NZ_DBEYNO010000117.1"/>
</dbReference>
<dbReference type="InterPro" id="IPR005467">
    <property type="entry name" value="His_kinase_dom"/>
</dbReference>
<keyword evidence="7 12" id="KW-0418">Kinase</keyword>
<dbReference type="CDD" id="cd00075">
    <property type="entry name" value="HATPase"/>
    <property type="match status" value="1"/>
</dbReference>
<dbReference type="EC" id="2.7.13.3" evidence="4"/>
<keyword evidence="8" id="KW-0902">Two-component regulatory system</keyword>
<keyword evidence="13" id="KW-1185">Reference proteome</keyword>
<keyword evidence="6" id="KW-0808">Transferase</keyword>
<dbReference type="GO" id="GO:0005509">
    <property type="term" value="F:calcium ion binding"/>
    <property type="evidence" value="ECO:0007669"/>
    <property type="project" value="UniProtKB-ARBA"/>
</dbReference>
<evidence type="ECO:0000313" key="12">
    <source>
        <dbReference type="EMBL" id="OUN41902.1"/>
    </source>
</evidence>
<dbReference type="SUPFAM" id="SSF55874">
    <property type="entry name" value="ATPase domain of HSP90 chaperone/DNA topoisomerase II/histidine kinase"/>
    <property type="match status" value="1"/>
</dbReference>
<organism evidence="12 13">
    <name type="scientific">Enorma massiliensis</name>
    <dbReference type="NCBI Taxonomy" id="1472761"/>
    <lineage>
        <taxon>Bacteria</taxon>
        <taxon>Bacillati</taxon>
        <taxon>Actinomycetota</taxon>
        <taxon>Coriobacteriia</taxon>
        <taxon>Coriobacteriales</taxon>
        <taxon>Coriobacteriaceae</taxon>
        <taxon>Enorma</taxon>
    </lineage>
</organism>
<dbReference type="AlphaFoldDB" id="A0A1Y3TZD2"/>
<dbReference type="InterPro" id="IPR036890">
    <property type="entry name" value="HATPase_C_sf"/>
</dbReference>
<name>A0A1Y3TZD2_9ACTN</name>
<dbReference type="Proteomes" id="UP000196560">
    <property type="component" value="Unassembled WGS sequence"/>
</dbReference>
<evidence type="ECO:0000256" key="10">
    <source>
        <dbReference type="SAM" id="Phobius"/>
    </source>
</evidence>
<dbReference type="FunFam" id="3.30.565.10:FF:000006">
    <property type="entry name" value="Sensor histidine kinase WalK"/>
    <property type="match status" value="1"/>
</dbReference>
<keyword evidence="9 10" id="KW-0472">Membrane</keyword>
<keyword evidence="10" id="KW-1133">Transmembrane helix</keyword>
<dbReference type="FunFam" id="1.10.287.130:FF:000001">
    <property type="entry name" value="Two-component sensor histidine kinase"/>
    <property type="match status" value="1"/>
</dbReference>
<dbReference type="eggNOG" id="COG5002">
    <property type="taxonomic scope" value="Bacteria"/>
</dbReference>
<evidence type="ECO:0000256" key="6">
    <source>
        <dbReference type="ARBA" id="ARBA00022679"/>
    </source>
</evidence>
<dbReference type="GO" id="GO:0000155">
    <property type="term" value="F:phosphorelay sensor kinase activity"/>
    <property type="evidence" value="ECO:0007669"/>
    <property type="project" value="InterPro"/>
</dbReference>
<dbReference type="SMART" id="SM00387">
    <property type="entry name" value="HATPase_c"/>
    <property type="match status" value="1"/>
</dbReference>
<dbReference type="Pfam" id="PF00512">
    <property type="entry name" value="HisKA"/>
    <property type="match status" value="1"/>
</dbReference>
<accession>A0A1Y3TZD2</accession>
<evidence type="ECO:0000256" key="3">
    <source>
        <dbReference type="ARBA" id="ARBA00004236"/>
    </source>
</evidence>
<dbReference type="Gene3D" id="1.10.287.130">
    <property type="match status" value="1"/>
</dbReference>
<evidence type="ECO:0000259" key="11">
    <source>
        <dbReference type="PROSITE" id="PS50109"/>
    </source>
</evidence>
<dbReference type="STRING" id="1118060.GCA_000311845_00262"/>
<keyword evidence="10" id="KW-0812">Transmembrane</keyword>
<proteinExistence type="predicted"/>
<feature type="transmembrane region" description="Helical" evidence="10">
    <location>
        <begin position="153"/>
        <end position="179"/>
    </location>
</feature>
<evidence type="ECO:0000256" key="8">
    <source>
        <dbReference type="ARBA" id="ARBA00023012"/>
    </source>
</evidence>
<sequence>MSPIGSKKSLFRRVFATIFCIALLVVAIFTLAGAGYLQGNVARVTRSELRDETRIVAASLNETVDDITVLERLSLDGKRVTLINPDGSVLYDSEEPAEEMENHANRPEVADAIETGSGSSERSSSTLGEIMLYEAVRLDNGTVVRLAQEQDGILAILASMALPIVLLAVVLLLVSFVAARRSASSIIAPLLEVDLDHPKRNSEDVYSEMEPMLNRIESQRQELKRQMRVLADNDRMRREFTANITHELKTPLTTISGYAELIAGGMVADEADLRDFGSRIHREAGRLTSLVNDILTLSNLDEAERTDSENSADVLGSTEPVDVPRMLESISQRLEQVAKKADVTILLETKPAMVVGVPRLLDELAYNLASNAIRYNLPGGSVTLSCGIDEGEHPYIQVIDTGIGIAPEEQDKVFERFYRVDKSRSKARGGTGLGLAIVKHAAVYHGASIDLASELGMGTCITVTFPVQELPEL</sequence>
<comment type="caution">
    <text evidence="12">The sequence shown here is derived from an EMBL/GenBank/DDBJ whole genome shotgun (WGS) entry which is preliminary data.</text>
</comment>
<evidence type="ECO:0000256" key="9">
    <source>
        <dbReference type="ARBA" id="ARBA00023136"/>
    </source>
</evidence>
<gene>
    <name evidence="12" type="ORF">B5G21_08615</name>
</gene>
<evidence type="ECO:0000256" key="4">
    <source>
        <dbReference type="ARBA" id="ARBA00012438"/>
    </source>
</evidence>
<keyword evidence="5" id="KW-0597">Phosphoprotein</keyword>
<dbReference type="CDD" id="cd00082">
    <property type="entry name" value="HisKA"/>
    <property type="match status" value="1"/>
</dbReference>
<evidence type="ECO:0000256" key="2">
    <source>
        <dbReference type="ARBA" id="ARBA00001968"/>
    </source>
</evidence>
<dbReference type="PANTHER" id="PTHR43711:SF1">
    <property type="entry name" value="HISTIDINE KINASE 1"/>
    <property type="match status" value="1"/>
</dbReference>
<dbReference type="EMBL" id="NFHO01000010">
    <property type="protein sequence ID" value="OUN41902.1"/>
    <property type="molecule type" value="Genomic_DNA"/>
</dbReference>
<protein>
    <recommendedName>
        <fullName evidence="4">histidine kinase</fullName>
        <ecNumber evidence="4">2.7.13.3</ecNumber>
    </recommendedName>
</protein>
<evidence type="ECO:0000256" key="7">
    <source>
        <dbReference type="ARBA" id="ARBA00022777"/>
    </source>
</evidence>
<dbReference type="InterPro" id="IPR004358">
    <property type="entry name" value="Sig_transdc_His_kin-like_C"/>
</dbReference>
<dbReference type="PANTHER" id="PTHR43711">
    <property type="entry name" value="TWO-COMPONENT HISTIDINE KINASE"/>
    <property type="match status" value="1"/>
</dbReference>
<evidence type="ECO:0000256" key="1">
    <source>
        <dbReference type="ARBA" id="ARBA00000085"/>
    </source>
</evidence>
<dbReference type="InterPro" id="IPR003661">
    <property type="entry name" value="HisK_dim/P_dom"/>
</dbReference>
<reference evidence="13" key="1">
    <citation type="submission" date="2017-04" db="EMBL/GenBank/DDBJ databases">
        <title>Function of individual gut microbiota members based on whole genome sequencing of pure cultures obtained from chicken caecum.</title>
        <authorList>
            <person name="Medvecky M."/>
            <person name="Cejkova D."/>
            <person name="Polansky O."/>
            <person name="Karasova D."/>
            <person name="Kubasova T."/>
            <person name="Cizek A."/>
            <person name="Rychlik I."/>
        </authorList>
    </citation>
    <scope>NUCLEOTIDE SEQUENCE [LARGE SCALE GENOMIC DNA]</scope>
    <source>
        <strain evidence="13">An70</strain>
    </source>
</reference>
<evidence type="ECO:0000256" key="5">
    <source>
        <dbReference type="ARBA" id="ARBA00022553"/>
    </source>
</evidence>
<dbReference type="InterPro" id="IPR036097">
    <property type="entry name" value="HisK_dim/P_sf"/>
</dbReference>
<dbReference type="InterPro" id="IPR003594">
    <property type="entry name" value="HATPase_dom"/>
</dbReference>
<dbReference type="InterPro" id="IPR050736">
    <property type="entry name" value="Sensor_HK_Regulatory"/>
</dbReference>
<dbReference type="SMART" id="SM00388">
    <property type="entry name" value="HisKA"/>
    <property type="match status" value="1"/>
</dbReference>
<feature type="domain" description="Histidine kinase" evidence="11">
    <location>
        <begin position="243"/>
        <end position="469"/>
    </location>
</feature>
<dbReference type="PROSITE" id="PS50109">
    <property type="entry name" value="HIS_KIN"/>
    <property type="match status" value="1"/>
</dbReference>